<gene>
    <name evidence="9" type="ORF">EV192_102377</name>
</gene>
<dbReference type="InterPro" id="IPR020846">
    <property type="entry name" value="MFS_dom"/>
</dbReference>
<keyword evidence="6 7" id="KW-0472">Membrane</keyword>
<dbReference type="Gene3D" id="1.20.1250.20">
    <property type="entry name" value="MFS general substrate transporter like domains"/>
    <property type="match status" value="1"/>
</dbReference>
<comment type="similarity">
    <text evidence="2">Belongs to the major facilitator superfamily. TCR/Tet family.</text>
</comment>
<evidence type="ECO:0000256" key="4">
    <source>
        <dbReference type="ARBA" id="ARBA00022692"/>
    </source>
</evidence>
<evidence type="ECO:0000256" key="1">
    <source>
        <dbReference type="ARBA" id="ARBA00004651"/>
    </source>
</evidence>
<feature type="transmembrane region" description="Helical" evidence="7">
    <location>
        <begin position="352"/>
        <end position="375"/>
    </location>
</feature>
<accession>A0A4V2S829</accession>
<keyword evidence="5 7" id="KW-1133">Transmembrane helix</keyword>
<dbReference type="PRINTS" id="PR01035">
    <property type="entry name" value="TCRTETA"/>
</dbReference>
<dbReference type="InterPro" id="IPR011701">
    <property type="entry name" value="MFS"/>
</dbReference>
<feature type="transmembrane region" description="Helical" evidence="7">
    <location>
        <begin position="239"/>
        <end position="259"/>
    </location>
</feature>
<evidence type="ECO:0000256" key="3">
    <source>
        <dbReference type="ARBA" id="ARBA00022448"/>
    </source>
</evidence>
<keyword evidence="10" id="KW-1185">Reference proteome</keyword>
<evidence type="ECO:0000256" key="5">
    <source>
        <dbReference type="ARBA" id="ARBA00022989"/>
    </source>
</evidence>
<proteinExistence type="inferred from homology"/>
<dbReference type="InterPro" id="IPR036259">
    <property type="entry name" value="MFS_trans_sf"/>
</dbReference>
<organism evidence="9 10">
    <name type="scientific">Actinocrispum wychmicini</name>
    <dbReference type="NCBI Taxonomy" id="1213861"/>
    <lineage>
        <taxon>Bacteria</taxon>
        <taxon>Bacillati</taxon>
        <taxon>Actinomycetota</taxon>
        <taxon>Actinomycetes</taxon>
        <taxon>Pseudonocardiales</taxon>
        <taxon>Pseudonocardiaceae</taxon>
        <taxon>Actinocrispum</taxon>
    </lineage>
</organism>
<dbReference type="AlphaFoldDB" id="A0A4V2S829"/>
<dbReference type="Pfam" id="PF07690">
    <property type="entry name" value="MFS_1"/>
    <property type="match status" value="2"/>
</dbReference>
<reference evidence="9 10" key="1">
    <citation type="submission" date="2019-03" db="EMBL/GenBank/DDBJ databases">
        <title>Genomic Encyclopedia of Type Strains, Phase IV (KMG-IV): sequencing the most valuable type-strain genomes for metagenomic binning, comparative biology and taxonomic classification.</title>
        <authorList>
            <person name="Goeker M."/>
        </authorList>
    </citation>
    <scope>NUCLEOTIDE SEQUENCE [LARGE SCALE GENOMIC DNA]</scope>
    <source>
        <strain evidence="9 10">DSM 45934</strain>
    </source>
</reference>
<keyword evidence="4 7" id="KW-0812">Transmembrane</keyword>
<feature type="transmembrane region" description="Helical" evidence="7">
    <location>
        <begin position="130"/>
        <end position="149"/>
    </location>
</feature>
<feature type="transmembrane region" description="Helical" evidence="7">
    <location>
        <begin position="101"/>
        <end position="118"/>
    </location>
</feature>
<feature type="transmembrane region" description="Helical" evidence="7">
    <location>
        <begin position="201"/>
        <end position="219"/>
    </location>
</feature>
<evidence type="ECO:0000256" key="2">
    <source>
        <dbReference type="ARBA" id="ARBA00007520"/>
    </source>
</evidence>
<evidence type="ECO:0000259" key="8">
    <source>
        <dbReference type="PROSITE" id="PS50850"/>
    </source>
</evidence>
<evidence type="ECO:0000313" key="9">
    <source>
        <dbReference type="EMBL" id="TCO62240.1"/>
    </source>
</evidence>
<keyword evidence="3" id="KW-0813">Transport</keyword>
<dbReference type="PANTHER" id="PTHR23506:SF23">
    <property type="entry name" value="GH10249P"/>
    <property type="match status" value="1"/>
</dbReference>
<sequence length="397" mass="39323">MTAKPAVAAVCVAMFVDSLLYSVVVPVLPGYASRLGASSTAIGLLFAAYAVGLVLATPVLGRMSDRIGRRIPMLLGSVGLAATTVLYAFADVYPLLVTARFLQGVAAAAVWTAGIALVADVTEKGRLGQVMGVVMACMSAGLISGPPIGGFLEQAGGYRTPFLVVAAVAVLSGLTQMVLVKDPPATNAEGVPVRTLLADRSLRGTVIAVFLGASALSMLEPILPLDLADHQGAGPAAVGLVFGVATLANGAASPVIGALADRCRRVRLIALGLVASGGLLPCLLIPDSVVGTGAVLTVFAIAYGFILVPALPELATVAQRHGGGAYATVYAVFNISYSMGMVLGPVAGGAGAGLSLGATLAVAGALLCAGGLLLLAGTTGGSGETGAMAPSAKGMTR</sequence>
<dbReference type="SUPFAM" id="SSF103473">
    <property type="entry name" value="MFS general substrate transporter"/>
    <property type="match status" value="1"/>
</dbReference>
<protein>
    <submittedName>
        <fullName evidence="9">Multidrug resistance protein</fullName>
    </submittedName>
</protein>
<dbReference type="PROSITE" id="PS00216">
    <property type="entry name" value="SUGAR_TRANSPORT_1"/>
    <property type="match status" value="1"/>
</dbReference>
<dbReference type="InterPro" id="IPR001958">
    <property type="entry name" value="Tet-R_TetA/multi-R_MdtG-like"/>
</dbReference>
<dbReference type="GO" id="GO:0022857">
    <property type="term" value="F:transmembrane transporter activity"/>
    <property type="evidence" value="ECO:0007669"/>
    <property type="project" value="InterPro"/>
</dbReference>
<dbReference type="InterPro" id="IPR050930">
    <property type="entry name" value="MFS_Vesicular_Transporter"/>
</dbReference>
<dbReference type="PROSITE" id="PS50850">
    <property type="entry name" value="MFS"/>
    <property type="match status" value="1"/>
</dbReference>
<comment type="caution">
    <text evidence="9">The sequence shown here is derived from an EMBL/GenBank/DDBJ whole genome shotgun (WGS) entry which is preliminary data.</text>
</comment>
<evidence type="ECO:0000256" key="7">
    <source>
        <dbReference type="SAM" id="Phobius"/>
    </source>
</evidence>
<dbReference type="GO" id="GO:0005886">
    <property type="term" value="C:plasma membrane"/>
    <property type="evidence" value="ECO:0007669"/>
    <property type="project" value="UniProtKB-SubCell"/>
</dbReference>
<dbReference type="EMBL" id="SLWS01000002">
    <property type="protein sequence ID" value="TCO62240.1"/>
    <property type="molecule type" value="Genomic_DNA"/>
</dbReference>
<evidence type="ECO:0000313" key="10">
    <source>
        <dbReference type="Proteomes" id="UP000295680"/>
    </source>
</evidence>
<evidence type="ECO:0000256" key="6">
    <source>
        <dbReference type="ARBA" id="ARBA00023136"/>
    </source>
</evidence>
<feature type="transmembrane region" description="Helical" evidence="7">
    <location>
        <begin position="71"/>
        <end position="89"/>
    </location>
</feature>
<feature type="domain" description="Major facilitator superfamily (MFS) profile" evidence="8">
    <location>
        <begin position="6"/>
        <end position="382"/>
    </location>
</feature>
<dbReference type="Proteomes" id="UP000295680">
    <property type="component" value="Unassembled WGS sequence"/>
</dbReference>
<dbReference type="PANTHER" id="PTHR23506">
    <property type="entry name" value="GH10249P"/>
    <property type="match status" value="1"/>
</dbReference>
<feature type="transmembrane region" description="Helical" evidence="7">
    <location>
        <begin position="292"/>
        <end position="311"/>
    </location>
</feature>
<feature type="transmembrane region" description="Helical" evidence="7">
    <location>
        <begin position="161"/>
        <end position="180"/>
    </location>
</feature>
<feature type="transmembrane region" description="Helical" evidence="7">
    <location>
        <begin position="266"/>
        <end position="286"/>
    </location>
</feature>
<name>A0A4V2S829_9PSEU</name>
<feature type="transmembrane region" description="Helical" evidence="7">
    <location>
        <begin position="323"/>
        <end position="346"/>
    </location>
</feature>
<dbReference type="InterPro" id="IPR005829">
    <property type="entry name" value="Sugar_transporter_CS"/>
</dbReference>
<dbReference type="RefSeq" id="WP_132113860.1">
    <property type="nucleotide sequence ID" value="NZ_SLWS01000002.1"/>
</dbReference>
<feature type="transmembrane region" description="Helical" evidence="7">
    <location>
        <begin position="38"/>
        <end position="59"/>
    </location>
</feature>
<dbReference type="CDD" id="cd17325">
    <property type="entry name" value="MFS_MdtG_SLC18_like"/>
    <property type="match status" value="1"/>
</dbReference>
<dbReference type="OrthoDB" id="9778875at2"/>
<comment type="subcellular location">
    <subcellularLocation>
        <location evidence="1">Cell membrane</location>
        <topology evidence="1">Multi-pass membrane protein</topology>
    </subcellularLocation>
</comment>